<sequence>MLARSFATFLLASSVSLTALSAAQAVEPQDVANRFKELVAGQGATLSWSSVEETGGAIVMRGATVKGNAEIPPANLGDITFEGVEEADNGDYVVETLSMPTYSTVSEGATVTLDGLSISGAVLPSPTSTDIVSQSGFFDSLDVDSVKVEKDGKQLFTMSGLNYSLERADDGRSYEFTGTADAFSADLSGTGDPQTLAMLTALGLTQPKGTFEMAGSWTLDDGNMSLEQMDFTVDNAGTIGFTIDVSGYTEEFLKAAREMQKNLANATEEQKASASMAAMGLMQQLSFGGASIRYDDNTLAGRALDLAGGMQQMKRTDLAKMAEAMIPAAIGQYVKPEFAKQIAGEVAKFIQDPKSIEISADPAQPVPFMSVGMSAMSAPQNIPDELGITVTANEDAEEE</sequence>
<dbReference type="RefSeq" id="WP_085464933.1">
    <property type="nucleotide sequence ID" value="NZ_FXBL01000004.1"/>
</dbReference>
<dbReference type="Proteomes" id="UP000193083">
    <property type="component" value="Unassembled WGS sequence"/>
</dbReference>
<name>A0A1X7P1Q0_9HYPH</name>
<reference evidence="2 3" key="1">
    <citation type="submission" date="2017-04" db="EMBL/GenBank/DDBJ databases">
        <authorList>
            <person name="Afonso C.L."/>
            <person name="Miller P.J."/>
            <person name="Scott M.A."/>
            <person name="Spackman E."/>
            <person name="Goraichik I."/>
            <person name="Dimitrov K.M."/>
            <person name="Suarez D.L."/>
            <person name="Swayne D.E."/>
        </authorList>
    </citation>
    <scope>NUCLEOTIDE SEQUENCE [LARGE SCALE GENOMIC DNA]</scope>
    <source>
        <strain evidence="2 3">B5P</strain>
    </source>
</reference>
<evidence type="ECO:0000256" key="1">
    <source>
        <dbReference type="SAM" id="SignalP"/>
    </source>
</evidence>
<dbReference type="AlphaFoldDB" id="A0A1X7P1Q0"/>
<evidence type="ECO:0000313" key="3">
    <source>
        <dbReference type="Proteomes" id="UP000193083"/>
    </source>
</evidence>
<feature type="signal peptide" evidence="1">
    <location>
        <begin position="1"/>
        <end position="25"/>
    </location>
</feature>
<proteinExistence type="predicted"/>
<organism evidence="2 3">
    <name type="scientific">Mesorhizobium australicum</name>
    <dbReference type="NCBI Taxonomy" id="536018"/>
    <lineage>
        <taxon>Bacteria</taxon>
        <taxon>Pseudomonadati</taxon>
        <taxon>Pseudomonadota</taxon>
        <taxon>Alphaproteobacteria</taxon>
        <taxon>Hyphomicrobiales</taxon>
        <taxon>Phyllobacteriaceae</taxon>
        <taxon>Mesorhizobium</taxon>
    </lineage>
</organism>
<keyword evidence="3" id="KW-1185">Reference proteome</keyword>
<gene>
    <name evidence="2" type="ORF">SAMN02982922_3060</name>
</gene>
<dbReference type="EMBL" id="FXBL01000004">
    <property type="protein sequence ID" value="SMH44480.1"/>
    <property type="molecule type" value="Genomic_DNA"/>
</dbReference>
<accession>A0A1X7P1Q0</accession>
<feature type="chain" id="PRO_5012146295" evidence="1">
    <location>
        <begin position="26"/>
        <end position="399"/>
    </location>
</feature>
<evidence type="ECO:0000313" key="2">
    <source>
        <dbReference type="EMBL" id="SMH44480.1"/>
    </source>
</evidence>
<keyword evidence="1" id="KW-0732">Signal</keyword>
<protein>
    <submittedName>
        <fullName evidence="2">Uncharacterized protein</fullName>
    </submittedName>
</protein>
<dbReference type="OrthoDB" id="7824623at2"/>